<protein>
    <submittedName>
        <fullName evidence="1">Uncharacterized protein</fullName>
    </submittedName>
</protein>
<proteinExistence type="predicted"/>
<organism evidence="1 2">
    <name type="scientific">Portunus trituberculatus</name>
    <name type="common">Swimming crab</name>
    <name type="synonym">Neptunus trituberculatus</name>
    <dbReference type="NCBI Taxonomy" id="210409"/>
    <lineage>
        <taxon>Eukaryota</taxon>
        <taxon>Metazoa</taxon>
        <taxon>Ecdysozoa</taxon>
        <taxon>Arthropoda</taxon>
        <taxon>Crustacea</taxon>
        <taxon>Multicrustacea</taxon>
        <taxon>Malacostraca</taxon>
        <taxon>Eumalacostraca</taxon>
        <taxon>Eucarida</taxon>
        <taxon>Decapoda</taxon>
        <taxon>Pleocyemata</taxon>
        <taxon>Brachyura</taxon>
        <taxon>Eubrachyura</taxon>
        <taxon>Portunoidea</taxon>
        <taxon>Portunidae</taxon>
        <taxon>Portuninae</taxon>
        <taxon>Portunus</taxon>
    </lineage>
</organism>
<reference evidence="1 2" key="1">
    <citation type="submission" date="2019-05" db="EMBL/GenBank/DDBJ databases">
        <title>Another draft genome of Portunus trituberculatus and its Hox gene families provides insights of decapod evolution.</title>
        <authorList>
            <person name="Jeong J.-H."/>
            <person name="Song I."/>
            <person name="Kim S."/>
            <person name="Choi T."/>
            <person name="Kim D."/>
            <person name="Ryu S."/>
            <person name="Kim W."/>
        </authorList>
    </citation>
    <scope>NUCLEOTIDE SEQUENCE [LARGE SCALE GENOMIC DNA]</scope>
    <source>
        <tissue evidence="1">Muscle</tissue>
    </source>
</reference>
<dbReference type="EMBL" id="VSRR010006465">
    <property type="protein sequence ID" value="MPC44846.1"/>
    <property type="molecule type" value="Genomic_DNA"/>
</dbReference>
<dbReference type="Proteomes" id="UP000324222">
    <property type="component" value="Unassembled WGS sequence"/>
</dbReference>
<evidence type="ECO:0000313" key="2">
    <source>
        <dbReference type="Proteomes" id="UP000324222"/>
    </source>
</evidence>
<name>A0A5B7FHF8_PORTR</name>
<sequence length="72" mass="8271">MDTHPCMCTRRPARHVTSTRRTVSENKKNPIKSIIIPRVGNNEDVENIIAEDFNPFSTKTHFHIHCGHYSAI</sequence>
<gene>
    <name evidence="1" type="ORF">E2C01_038527</name>
</gene>
<dbReference type="AlphaFoldDB" id="A0A5B7FHF8"/>
<keyword evidence="2" id="KW-1185">Reference proteome</keyword>
<evidence type="ECO:0000313" key="1">
    <source>
        <dbReference type="EMBL" id="MPC44846.1"/>
    </source>
</evidence>
<accession>A0A5B7FHF8</accession>
<comment type="caution">
    <text evidence="1">The sequence shown here is derived from an EMBL/GenBank/DDBJ whole genome shotgun (WGS) entry which is preliminary data.</text>
</comment>